<evidence type="ECO:0000313" key="3">
    <source>
        <dbReference type="Proteomes" id="UP000294847"/>
    </source>
</evidence>
<feature type="compositionally biased region" description="Polar residues" evidence="1">
    <location>
        <begin position="62"/>
        <end position="100"/>
    </location>
</feature>
<dbReference type="AlphaFoldDB" id="A0A4P7NR48"/>
<dbReference type="EMBL" id="CP034209">
    <property type="protein sequence ID" value="QBZ64873.1"/>
    <property type="molecule type" value="Genomic_DNA"/>
</dbReference>
<feature type="compositionally biased region" description="Basic and acidic residues" evidence="1">
    <location>
        <begin position="652"/>
        <end position="673"/>
    </location>
</feature>
<feature type="region of interest" description="Disordered" evidence="1">
    <location>
        <begin position="277"/>
        <end position="304"/>
    </location>
</feature>
<feature type="compositionally biased region" description="Basic residues" evidence="1">
    <location>
        <begin position="545"/>
        <end position="554"/>
    </location>
</feature>
<feature type="compositionally biased region" description="Basic residues" evidence="1">
    <location>
        <begin position="598"/>
        <end position="609"/>
    </location>
</feature>
<name>A0A4P7NR48_PYROR</name>
<feature type="compositionally biased region" description="Polar residues" evidence="1">
    <location>
        <begin position="338"/>
        <end position="350"/>
    </location>
</feature>
<feature type="compositionally biased region" description="Polar residues" evidence="1">
    <location>
        <begin position="674"/>
        <end position="683"/>
    </location>
</feature>
<feature type="compositionally biased region" description="Polar residues" evidence="1">
    <location>
        <begin position="112"/>
        <end position="128"/>
    </location>
</feature>
<accession>A0A4P7NR48</accession>
<feature type="compositionally biased region" description="Polar residues" evidence="1">
    <location>
        <begin position="45"/>
        <end position="54"/>
    </location>
</feature>
<organism evidence="2 3">
    <name type="scientific">Pyricularia oryzae</name>
    <name type="common">Rice blast fungus</name>
    <name type="synonym">Magnaporthe oryzae</name>
    <dbReference type="NCBI Taxonomy" id="318829"/>
    <lineage>
        <taxon>Eukaryota</taxon>
        <taxon>Fungi</taxon>
        <taxon>Dikarya</taxon>
        <taxon>Ascomycota</taxon>
        <taxon>Pezizomycotina</taxon>
        <taxon>Sordariomycetes</taxon>
        <taxon>Sordariomycetidae</taxon>
        <taxon>Magnaporthales</taxon>
        <taxon>Pyriculariaceae</taxon>
        <taxon>Pyricularia</taxon>
    </lineage>
</organism>
<feature type="region of interest" description="Disordered" evidence="1">
    <location>
        <begin position="338"/>
        <end position="710"/>
    </location>
</feature>
<proteinExistence type="predicted"/>
<sequence length="762" mass="81790">MERHVIQDSDDEGSDLSPIKSPVVPGTAQDALGKPVDQPDASPAPSRSGSTDPSFFQRIYNEHNQNGSIELSRQFQSENEPSLHSGLVDTTQNTRSSLTDPTMAKAARSKTAHVSNADQSSALTQVTTPGRRGRESENEVDIWDIPISPDPNVPERKSARKAAPASVTKVYGKRRKTSHQSVDFEDSRYADPEPPSPATPVAKRARHNDQTFLIGATTMNSLVSVNIPTTMNQVGSTTMSALKKPKTAVGKYGCRQVQDPSTEAVDLDSVSLITVPVSDDRGHPTRVNAKCSRDHSSGLETDTQFADTQKDTRIEVNLSQGLSSSEKQAYRIFNLSGDSDSAEAMNSSSLALPVPTKGGRDLSRSSGDATEAVATPSAYAGSSARRTAENSDLPSTEIPMPPPSTSSTRGRKRKSAAIPTSSPDIISGNVTRSAKKRKFGAADDYELGAHDETTGHSPSVPRSSRPRSSALESLPDTQPPPGGFQVPQLQDNPTPAINATELPSREVDLPMQETGRNPDPILISSGQEAPPEEPIVVHEPLVQTQKKRGRKKKEVQKPPEVFPIPVEAEPTVDNGDTPFFPKEGTPILQSTETPEAKPKRKRGRPKKSAAKVDNTSTDASVVILENDSAEVEGILDDTPRPHGNAKGTSNNRGDHSKGRQKKESSEPDARDDMGTSNGCSRQKNGSEENLPAIDAAQANIQTNQNDEDIKDGELLKPSVSAEPIKKEAASCSRIGNQAGKATYRVGLSKRSRIAPLLKSLRK</sequence>
<feature type="compositionally biased region" description="Polar residues" evidence="1">
    <location>
        <begin position="487"/>
        <end position="497"/>
    </location>
</feature>
<evidence type="ECO:0000256" key="1">
    <source>
        <dbReference type="SAM" id="MobiDB-lite"/>
    </source>
</evidence>
<feature type="region of interest" description="Disordered" evidence="1">
    <location>
        <begin position="1"/>
        <end position="205"/>
    </location>
</feature>
<dbReference type="Proteomes" id="UP000294847">
    <property type="component" value="Chromosome 6"/>
</dbReference>
<gene>
    <name evidence="2" type="ORF">PoMZ_06574</name>
</gene>
<feature type="compositionally biased region" description="Polar residues" evidence="1">
    <location>
        <begin position="418"/>
        <end position="432"/>
    </location>
</feature>
<protein>
    <recommendedName>
        <fullName evidence="4">AT hook domain-containing protein</fullName>
    </recommendedName>
</protein>
<reference evidence="2 3" key="1">
    <citation type="journal article" date="2019" name="Mol. Biol. Evol.">
        <title>Blast fungal genomes show frequent chromosomal changes, gene gains and losses, and effector gene turnover.</title>
        <authorList>
            <person name="Gomez Luciano L.B."/>
            <person name="Jason Tsai I."/>
            <person name="Chuma I."/>
            <person name="Tosa Y."/>
            <person name="Chen Y.H."/>
            <person name="Li J.Y."/>
            <person name="Li M.Y."/>
            <person name="Jade Lu M.Y."/>
            <person name="Nakayashiki H."/>
            <person name="Li W.H."/>
        </authorList>
    </citation>
    <scope>NUCLEOTIDE SEQUENCE [LARGE SCALE GENOMIC DNA]</scope>
    <source>
        <strain evidence="2">MZ5-1-6</strain>
    </source>
</reference>
<evidence type="ECO:0008006" key="4">
    <source>
        <dbReference type="Google" id="ProtNLM"/>
    </source>
</evidence>
<feature type="compositionally biased region" description="Low complexity" evidence="1">
    <location>
        <begin position="457"/>
        <end position="469"/>
    </location>
</feature>
<evidence type="ECO:0000313" key="2">
    <source>
        <dbReference type="EMBL" id="QBZ64873.1"/>
    </source>
</evidence>